<evidence type="ECO:0000256" key="6">
    <source>
        <dbReference type="ARBA" id="ARBA00023136"/>
    </source>
</evidence>
<dbReference type="Pfam" id="PF07715">
    <property type="entry name" value="Plug"/>
    <property type="match status" value="1"/>
</dbReference>
<name>A0A7W9ZIZ7_NOVIT</name>
<dbReference type="PANTHER" id="PTHR30069:SF28">
    <property type="entry name" value="TONB-DEPENDENT RECEPTOR YNCD-RELATED"/>
    <property type="match status" value="1"/>
</dbReference>
<dbReference type="PANTHER" id="PTHR30069">
    <property type="entry name" value="TONB-DEPENDENT OUTER MEMBRANE RECEPTOR"/>
    <property type="match status" value="1"/>
</dbReference>
<keyword evidence="4 8" id="KW-0812">Transmembrane</keyword>
<dbReference type="Gene3D" id="2.40.170.20">
    <property type="entry name" value="TonB-dependent receptor, beta-barrel domain"/>
    <property type="match status" value="1"/>
</dbReference>
<gene>
    <name evidence="13" type="ORF">FHS48_003816</name>
</gene>
<dbReference type="CDD" id="cd01347">
    <property type="entry name" value="ligand_gated_channel"/>
    <property type="match status" value="1"/>
</dbReference>
<keyword evidence="2 8" id="KW-0813">Transport</keyword>
<evidence type="ECO:0000259" key="11">
    <source>
        <dbReference type="Pfam" id="PF00593"/>
    </source>
</evidence>
<accession>A0A7W9ZIZ7</accession>
<evidence type="ECO:0000313" key="13">
    <source>
        <dbReference type="EMBL" id="MBB6212365.1"/>
    </source>
</evidence>
<comment type="similarity">
    <text evidence="8 9">Belongs to the TonB-dependent receptor family.</text>
</comment>
<dbReference type="InterPro" id="IPR039426">
    <property type="entry name" value="TonB-dep_rcpt-like"/>
</dbReference>
<organism evidence="13 14">
    <name type="scientific">Novispirillum itersonii</name>
    <name type="common">Aquaspirillum itersonii</name>
    <dbReference type="NCBI Taxonomy" id="189"/>
    <lineage>
        <taxon>Bacteria</taxon>
        <taxon>Pseudomonadati</taxon>
        <taxon>Pseudomonadota</taxon>
        <taxon>Alphaproteobacteria</taxon>
        <taxon>Rhodospirillales</taxon>
        <taxon>Novispirillaceae</taxon>
        <taxon>Novispirillum</taxon>
    </lineage>
</organism>
<evidence type="ECO:0000256" key="10">
    <source>
        <dbReference type="SAM" id="SignalP"/>
    </source>
</evidence>
<dbReference type="RefSeq" id="WP_184266230.1">
    <property type="nucleotide sequence ID" value="NZ_JACIIX010000022.1"/>
</dbReference>
<dbReference type="InterPro" id="IPR000531">
    <property type="entry name" value="Beta-barrel_TonB"/>
</dbReference>
<evidence type="ECO:0000313" key="14">
    <source>
        <dbReference type="Proteomes" id="UP000544872"/>
    </source>
</evidence>
<dbReference type="GO" id="GO:0009279">
    <property type="term" value="C:cell outer membrane"/>
    <property type="evidence" value="ECO:0007669"/>
    <property type="project" value="UniProtKB-SubCell"/>
</dbReference>
<evidence type="ECO:0000256" key="1">
    <source>
        <dbReference type="ARBA" id="ARBA00004571"/>
    </source>
</evidence>
<feature type="domain" description="TonB-dependent receptor-like beta-barrel" evidence="11">
    <location>
        <begin position="268"/>
        <end position="608"/>
    </location>
</feature>
<dbReference type="InterPro" id="IPR036942">
    <property type="entry name" value="Beta-barrel_TonB_sf"/>
</dbReference>
<dbReference type="SUPFAM" id="SSF56935">
    <property type="entry name" value="Porins"/>
    <property type="match status" value="1"/>
</dbReference>
<proteinExistence type="inferred from homology"/>
<dbReference type="GO" id="GO:0015344">
    <property type="term" value="F:siderophore uptake transmembrane transporter activity"/>
    <property type="evidence" value="ECO:0007669"/>
    <property type="project" value="TreeGrafter"/>
</dbReference>
<dbReference type="EMBL" id="JACIIX010000022">
    <property type="protein sequence ID" value="MBB6212365.1"/>
    <property type="molecule type" value="Genomic_DNA"/>
</dbReference>
<feature type="chain" id="PRO_5030877892" evidence="10">
    <location>
        <begin position="22"/>
        <end position="634"/>
    </location>
</feature>
<sequence>MTLRFILPPVLLAALFTPAQAQTPPPLPQALPALAVTGSTAVTAADVQAQAGSVPQQARTTAGSTVNAATLDRRQAQRLEDVLREIPGVTLGPQRGAGLERSVSLRGIGARGVRVFLDGMEMSDTSQAQSQYKLTELNLRDIESIEVLRGPQTGRYGADTGGGVIVITTRRPTTALSGQAGIEGGSHKTRRGFANAAGVQGPVDWRLSASGADIGGYSDFKGGEKDDPFRQWGLNASLGVQASETLHLQATARYQRKDVFYDASSADRDWNRDETEQAVRLGGTHTALSGALISQFGLADTLTTRQYWGFGTKGDTYDGGKTRLDYTGTYTLSDQVSLGFGADASRERIEQRTPGFAPTAGPLDAHFWKGGAFTTLGVTPVENLNLSATLRGDRHEDFGSEGTWRLGGAYTVAATGTTLRGSYGTSWQTPSLYERFDPCYGRGSLRPESAKGWDVGLDQALFGDRGKSSVSLFRTSTEDEIAFQYSPALTPGCNGGGYVNLNRTTVKGVEWETTLSLTDSLRATASYTWMQADNAITGDRLRDRPLHQAGGSLDWQVRKDLSVGTSLRYRDNTTNSYTGRADEFWTADLRAAWDVTEAVNLHVRIENLFDAQYVEDPGFGTPGRSGFLGATVSF</sequence>
<dbReference type="Pfam" id="PF00593">
    <property type="entry name" value="TonB_dep_Rec_b-barrel"/>
    <property type="match status" value="1"/>
</dbReference>
<comment type="caution">
    <text evidence="13">The sequence shown here is derived from an EMBL/GenBank/DDBJ whole genome shotgun (WGS) entry which is preliminary data.</text>
</comment>
<dbReference type="GO" id="GO:0044718">
    <property type="term" value="P:siderophore transmembrane transport"/>
    <property type="evidence" value="ECO:0007669"/>
    <property type="project" value="TreeGrafter"/>
</dbReference>
<keyword evidence="5 9" id="KW-0798">TonB box</keyword>
<evidence type="ECO:0000256" key="4">
    <source>
        <dbReference type="ARBA" id="ARBA00022692"/>
    </source>
</evidence>
<keyword evidence="7 8" id="KW-0998">Cell outer membrane</keyword>
<evidence type="ECO:0000256" key="2">
    <source>
        <dbReference type="ARBA" id="ARBA00022448"/>
    </source>
</evidence>
<keyword evidence="14" id="KW-1185">Reference proteome</keyword>
<protein>
    <submittedName>
        <fullName evidence="13">Vitamin B12 transporter</fullName>
    </submittedName>
</protein>
<dbReference type="InterPro" id="IPR012910">
    <property type="entry name" value="Plug_dom"/>
</dbReference>
<evidence type="ECO:0000256" key="9">
    <source>
        <dbReference type="RuleBase" id="RU003357"/>
    </source>
</evidence>
<evidence type="ECO:0000259" key="12">
    <source>
        <dbReference type="Pfam" id="PF07715"/>
    </source>
</evidence>
<dbReference type="AlphaFoldDB" id="A0A7W9ZIZ7"/>
<evidence type="ECO:0000256" key="7">
    <source>
        <dbReference type="ARBA" id="ARBA00023237"/>
    </source>
</evidence>
<evidence type="ECO:0000256" key="3">
    <source>
        <dbReference type="ARBA" id="ARBA00022452"/>
    </source>
</evidence>
<dbReference type="PROSITE" id="PS52016">
    <property type="entry name" value="TONB_DEPENDENT_REC_3"/>
    <property type="match status" value="1"/>
</dbReference>
<dbReference type="Proteomes" id="UP000544872">
    <property type="component" value="Unassembled WGS sequence"/>
</dbReference>
<dbReference type="Gene3D" id="2.170.130.10">
    <property type="entry name" value="TonB-dependent receptor, plug domain"/>
    <property type="match status" value="1"/>
</dbReference>
<keyword evidence="10" id="KW-0732">Signal</keyword>
<evidence type="ECO:0000256" key="5">
    <source>
        <dbReference type="ARBA" id="ARBA00023077"/>
    </source>
</evidence>
<keyword evidence="3 8" id="KW-1134">Transmembrane beta strand</keyword>
<dbReference type="InterPro" id="IPR037066">
    <property type="entry name" value="Plug_dom_sf"/>
</dbReference>
<comment type="subcellular location">
    <subcellularLocation>
        <location evidence="1 8">Cell outer membrane</location>
        <topology evidence="1 8">Multi-pass membrane protein</topology>
    </subcellularLocation>
</comment>
<feature type="domain" description="TonB-dependent receptor plug" evidence="12">
    <location>
        <begin position="60"/>
        <end position="164"/>
    </location>
</feature>
<evidence type="ECO:0000256" key="8">
    <source>
        <dbReference type="PROSITE-ProRule" id="PRU01360"/>
    </source>
</evidence>
<feature type="signal peptide" evidence="10">
    <location>
        <begin position="1"/>
        <end position="21"/>
    </location>
</feature>
<keyword evidence="6 8" id="KW-0472">Membrane</keyword>
<reference evidence="13 14" key="1">
    <citation type="submission" date="2020-08" db="EMBL/GenBank/DDBJ databases">
        <title>Genomic Encyclopedia of Type Strains, Phase IV (KMG-IV): sequencing the most valuable type-strain genomes for metagenomic binning, comparative biology and taxonomic classification.</title>
        <authorList>
            <person name="Goeker M."/>
        </authorList>
    </citation>
    <scope>NUCLEOTIDE SEQUENCE [LARGE SCALE GENOMIC DNA]</scope>
    <source>
        <strain evidence="13 14">DSM 11590</strain>
    </source>
</reference>